<feature type="transmembrane region" description="Helical" evidence="1">
    <location>
        <begin position="201"/>
        <end position="225"/>
    </location>
</feature>
<keyword evidence="1" id="KW-1133">Transmembrane helix</keyword>
<feature type="transmembrane region" description="Helical" evidence="1">
    <location>
        <begin position="270"/>
        <end position="295"/>
    </location>
</feature>
<dbReference type="AlphaFoldDB" id="A0A844A6P4"/>
<evidence type="ECO:0000313" key="2">
    <source>
        <dbReference type="EMBL" id="MQX07752.1"/>
    </source>
</evidence>
<organism evidence="2 3">
    <name type="scientific">Rhizobium fredii</name>
    <name type="common">Sinorhizobium fredii</name>
    <dbReference type="NCBI Taxonomy" id="380"/>
    <lineage>
        <taxon>Bacteria</taxon>
        <taxon>Pseudomonadati</taxon>
        <taxon>Pseudomonadota</taxon>
        <taxon>Alphaproteobacteria</taxon>
        <taxon>Hyphomicrobiales</taxon>
        <taxon>Rhizobiaceae</taxon>
        <taxon>Sinorhizobium/Ensifer group</taxon>
        <taxon>Sinorhizobium</taxon>
    </lineage>
</organism>
<dbReference type="GeneID" id="48976682"/>
<feature type="transmembrane region" description="Helical" evidence="1">
    <location>
        <begin position="158"/>
        <end position="181"/>
    </location>
</feature>
<dbReference type="RefSeq" id="WP_037393114.1">
    <property type="nucleotide sequence ID" value="NZ_BJNI01000061.1"/>
</dbReference>
<reference evidence="2 3" key="1">
    <citation type="journal article" date="2013" name="Genome Biol.">
        <title>Comparative genomics of the core and accessory genomes of 48 Sinorhizobium strains comprising five genospecies.</title>
        <authorList>
            <person name="Sugawara M."/>
            <person name="Epstein B."/>
            <person name="Badgley B.D."/>
            <person name="Unno T."/>
            <person name="Xu L."/>
            <person name="Reese J."/>
            <person name="Gyaneshwar P."/>
            <person name="Denny R."/>
            <person name="Mudge J."/>
            <person name="Bharti A.K."/>
            <person name="Farmer A.D."/>
            <person name="May G.D."/>
            <person name="Woodward J.E."/>
            <person name="Medigue C."/>
            <person name="Vallenet D."/>
            <person name="Lajus A."/>
            <person name="Rouy Z."/>
            <person name="Martinez-Vaz B."/>
            <person name="Tiffin P."/>
            <person name="Young N.D."/>
            <person name="Sadowsky M.J."/>
        </authorList>
    </citation>
    <scope>NUCLEOTIDE SEQUENCE [LARGE SCALE GENOMIC DNA]</scope>
    <source>
        <strain evidence="2 3">USDA205</strain>
    </source>
</reference>
<sequence length="312" mass="33476">MPNKIIARTFILAAISVAVWLIYRTLRQYTFDEIVRSMLQIPVGHLLAGIGFVFLSYFCLTLFDTLAVRYVGQKLPYRQVALASFTSLSIGHNVGVAALSSGAVRYRFYSRWGLSVEQVAKIIIFCGVTVGLGLMTLAGLCCLIMPESAARIIGLSEGGARLLGIACLAGSLGYVVMAGFLRGSLRLFRWKFEMPPQQIAAGQIVVGTANFLCVSACLHQLVLAFGDAGFFETATAYVGANLTALVSHVPGGIGVLEATIAFLLGQSASIGALIAFRAIYFFLPLPLGLILLSIAEVRHWDNAKSLESKAKS</sequence>
<keyword evidence="1" id="KW-0472">Membrane</keyword>
<feature type="transmembrane region" description="Helical" evidence="1">
    <location>
        <begin position="80"/>
        <end position="102"/>
    </location>
</feature>
<accession>A0A844A6P4</accession>
<dbReference type="Proteomes" id="UP000466694">
    <property type="component" value="Unassembled WGS sequence"/>
</dbReference>
<comment type="caution">
    <text evidence="2">The sequence shown here is derived from an EMBL/GenBank/DDBJ whole genome shotgun (WGS) entry which is preliminary data.</text>
</comment>
<gene>
    <name evidence="2" type="ORF">GHK48_05335</name>
</gene>
<feature type="transmembrane region" description="Helical" evidence="1">
    <location>
        <begin position="122"/>
        <end position="146"/>
    </location>
</feature>
<dbReference type="PANTHER" id="PTHR39087:SF2">
    <property type="entry name" value="UPF0104 MEMBRANE PROTEIN MJ1595"/>
    <property type="match status" value="1"/>
</dbReference>
<protein>
    <submittedName>
        <fullName evidence="2">UPF0104 family protein</fullName>
    </submittedName>
</protein>
<name>A0A844A6P4_RHIFR</name>
<evidence type="ECO:0000256" key="1">
    <source>
        <dbReference type="SAM" id="Phobius"/>
    </source>
</evidence>
<feature type="transmembrane region" description="Helical" evidence="1">
    <location>
        <begin position="237"/>
        <end position="264"/>
    </location>
</feature>
<keyword evidence="1" id="KW-0812">Transmembrane</keyword>
<evidence type="ECO:0000313" key="3">
    <source>
        <dbReference type="Proteomes" id="UP000466694"/>
    </source>
</evidence>
<proteinExistence type="predicted"/>
<feature type="transmembrane region" description="Helical" evidence="1">
    <location>
        <begin position="43"/>
        <end position="68"/>
    </location>
</feature>
<dbReference type="PANTHER" id="PTHR39087">
    <property type="entry name" value="UPF0104 MEMBRANE PROTEIN MJ1595"/>
    <property type="match status" value="1"/>
</dbReference>
<dbReference type="EMBL" id="WISZ01000058">
    <property type="protein sequence ID" value="MQX07752.1"/>
    <property type="molecule type" value="Genomic_DNA"/>
</dbReference>
<feature type="transmembrane region" description="Helical" evidence="1">
    <location>
        <begin position="5"/>
        <end position="23"/>
    </location>
</feature>